<reference evidence="1 2" key="1">
    <citation type="submission" date="2019-03" db="EMBL/GenBank/DDBJ databases">
        <title>Genomic Encyclopedia of Type Strains, Phase IV (KMG-IV): sequencing the most valuable type-strain genomes for metagenomic binning, comparative biology and taxonomic classification.</title>
        <authorList>
            <person name="Goeker M."/>
        </authorList>
    </citation>
    <scope>NUCLEOTIDE SEQUENCE [LARGE SCALE GENOMIC DNA]</scope>
    <source>
        <strain evidence="1 2">DSM 29481</strain>
    </source>
</reference>
<name>A0A4V2VKH9_9FIRM</name>
<dbReference type="AlphaFoldDB" id="A0A4V2VKH9"/>
<comment type="caution">
    <text evidence="1">The sequence shown here is derived from an EMBL/GenBank/DDBJ whole genome shotgun (WGS) entry which is preliminary data.</text>
</comment>
<evidence type="ECO:0000313" key="1">
    <source>
        <dbReference type="EMBL" id="TCU60005.1"/>
    </source>
</evidence>
<evidence type="ECO:0000313" key="2">
    <source>
        <dbReference type="Proteomes" id="UP000295773"/>
    </source>
</evidence>
<keyword evidence="2" id="KW-1185">Reference proteome</keyword>
<accession>A0A4V2VKH9</accession>
<sequence>MGGRGASSGISKSGKKYGTEYNTSYQSGNIKFIKQNESTSINAPMETMTKGRVYVTLGKDNMPKSITYYDNVGKRNKQIDIVGKPHKIKGKYVIPHTHKGYLHYEHGTSNPSPKEIKMIGRVIKTWHNRNR</sequence>
<dbReference type="Proteomes" id="UP000295773">
    <property type="component" value="Unassembled WGS sequence"/>
</dbReference>
<gene>
    <name evidence="1" type="ORF">EDD61_10942</name>
</gene>
<protein>
    <recommendedName>
        <fullName evidence="3">Bacterial toxin 24 domain-containing protein</fullName>
    </recommendedName>
</protein>
<dbReference type="RefSeq" id="WP_132224689.1">
    <property type="nucleotide sequence ID" value="NZ_JANKBG010000009.1"/>
</dbReference>
<organism evidence="1 2">
    <name type="scientific">Longicatena caecimuris</name>
    <dbReference type="NCBI Taxonomy" id="1796635"/>
    <lineage>
        <taxon>Bacteria</taxon>
        <taxon>Bacillati</taxon>
        <taxon>Bacillota</taxon>
        <taxon>Erysipelotrichia</taxon>
        <taxon>Erysipelotrichales</taxon>
        <taxon>Erysipelotrichaceae</taxon>
        <taxon>Longicatena</taxon>
    </lineage>
</organism>
<evidence type="ECO:0008006" key="3">
    <source>
        <dbReference type="Google" id="ProtNLM"/>
    </source>
</evidence>
<dbReference type="EMBL" id="SMBP01000009">
    <property type="protein sequence ID" value="TCU60005.1"/>
    <property type="molecule type" value="Genomic_DNA"/>
</dbReference>
<proteinExistence type="predicted"/>